<evidence type="ECO:0000259" key="4">
    <source>
        <dbReference type="PROSITE" id="PS50042"/>
    </source>
</evidence>
<dbReference type="GO" id="GO:0005829">
    <property type="term" value="C:cytosol"/>
    <property type="evidence" value="ECO:0007669"/>
    <property type="project" value="TreeGrafter"/>
</dbReference>
<dbReference type="SUPFAM" id="SSF51206">
    <property type="entry name" value="cAMP-binding domain-like"/>
    <property type="match status" value="1"/>
</dbReference>
<reference evidence="6 7" key="1">
    <citation type="journal article" date="2018" name="Int. J. Syst. Evol. Microbiol.">
        <title>Methylomusa anaerophila gen. nov., sp. nov., an anaerobic methanol-utilizing bacterium isolated from a microbial fuel cell.</title>
        <authorList>
            <person name="Amano N."/>
            <person name="Yamamuro A."/>
            <person name="Miyahara M."/>
            <person name="Kouzuma A."/>
            <person name="Abe T."/>
            <person name="Watanabe K."/>
        </authorList>
    </citation>
    <scope>NUCLEOTIDE SEQUENCE [LARGE SCALE GENOMIC DNA]</scope>
    <source>
        <strain evidence="6 7">MMFC1</strain>
    </source>
</reference>
<keyword evidence="7" id="KW-1185">Reference proteome</keyword>
<dbReference type="InterPro" id="IPR000595">
    <property type="entry name" value="cNMP-bd_dom"/>
</dbReference>
<dbReference type="Proteomes" id="UP000276437">
    <property type="component" value="Chromosome"/>
</dbReference>
<dbReference type="GO" id="GO:0003700">
    <property type="term" value="F:DNA-binding transcription factor activity"/>
    <property type="evidence" value="ECO:0007669"/>
    <property type="project" value="TreeGrafter"/>
</dbReference>
<dbReference type="InterPro" id="IPR036390">
    <property type="entry name" value="WH_DNA-bd_sf"/>
</dbReference>
<sequence length="221" mass="24772">MNTFTPLPSDTLKNWSPDEVAIFKKLARPMQVGTGRVIFREEDCSEYIYLIETGHVKLSQNTEFGNTVTVAVGRSGEVVGVAGVLTGEQRAVFIETLEPCMLWKMNKQTFVDMLHQYPSLAVHIAAELGKRLRRAHQTIMNITSYTVERRLALLLLELATTATPNDNRARITFTLTHQEMADMIGACRQTVTIALGQFKKEGLIKVGKHIEIIDAAKLKDR</sequence>
<evidence type="ECO:0000313" key="7">
    <source>
        <dbReference type="Proteomes" id="UP000276437"/>
    </source>
</evidence>
<protein>
    <submittedName>
        <fullName evidence="6">Global nitrogen regulator</fullName>
    </submittedName>
</protein>
<feature type="domain" description="Cyclic nucleotide-binding" evidence="4">
    <location>
        <begin position="11"/>
        <end position="131"/>
    </location>
</feature>
<dbReference type="PROSITE" id="PS50042">
    <property type="entry name" value="CNMP_BINDING_3"/>
    <property type="match status" value="1"/>
</dbReference>
<dbReference type="SMART" id="SM00100">
    <property type="entry name" value="cNMP"/>
    <property type="match status" value="1"/>
</dbReference>
<keyword evidence="1" id="KW-0805">Transcription regulation</keyword>
<proteinExistence type="predicted"/>
<dbReference type="PANTHER" id="PTHR24567">
    <property type="entry name" value="CRP FAMILY TRANSCRIPTIONAL REGULATORY PROTEIN"/>
    <property type="match status" value="1"/>
</dbReference>
<evidence type="ECO:0000313" key="6">
    <source>
        <dbReference type="EMBL" id="BBB90022.1"/>
    </source>
</evidence>
<keyword evidence="3" id="KW-0804">Transcription</keyword>
<evidence type="ECO:0000259" key="5">
    <source>
        <dbReference type="PROSITE" id="PS51063"/>
    </source>
</evidence>
<dbReference type="InterPro" id="IPR012318">
    <property type="entry name" value="HTH_CRP"/>
</dbReference>
<dbReference type="KEGG" id="mana:MAMMFC1_00666"/>
<keyword evidence="2" id="KW-0238">DNA-binding</keyword>
<dbReference type="Gene3D" id="2.60.120.10">
    <property type="entry name" value="Jelly Rolls"/>
    <property type="match status" value="1"/>
</dbReference>
<dbReference type="CDD" id="cd00038">
    <property type="entry name" value="CAP_ED"/>
    <property type="match status" value="1"/>
</dbReference>
<dbReference type="SUPFAM" id="SSF46785">
    <property type="entry name" value="Winged helix' DNA-binding domain"/>
    <property type="match status" value="1"/>
</dbReference>
<feature type="domain" description="HTH crp-type" evidence="5">
    <location>
        <begin position="145"/>
        <end position="216"/>
    </location>
</feature>
<evidence type="ECO:0000256" key="2">
    <source>
        <dbReference type="ARBA" id="ARBA00023125"/>
    </source>
</evidence>
<dbReference type="Gene3D" id="1.10.10.10">
    <property type="entry name" value="Winged helix-like DNA-binding domain superfamily/Winged helix DNA-binding domain"/>
    <property type="match status" value="1"/>
</dbReference>
<organism evidence="6 7">
    <name type="scientific">Methylomusa anaerophila</name>
    <dbReference type="NCBI Taxonomy" id="1930071"/>
    <lineage>
        <taxon>Bacteria</taxon>
        <taxon>Bacillati</taxon>
        <taxon>Bacillota</taxon>
        <taxon>Negativicutes</taxon>
        <taxon>Selenomonadales</taxon>
        <taxon>Sporomusaceae</taxon>
        <taxon>Methylomusa</taxon>
    </lineage>
</organism>
<dbReference type="Pfam" id="PF00027">
    <property type="entry name" value="cNMP_binding"/>
    <property type="match status" value="1"/>
</dbReference>
<name>A0A348AG24_9FIRM</name>
<dbReference type="RefSeq" id="WP_126306452.1">
    <property type="nucleotide sequence ID" value="NZ_AP018449.1"/>
</dbReference>
<dbReference type="InterPro" id="IPR050397">
    <property type="entry name" value="Env_Response_Regulators"/>
</dbReference>
<dbReference type="InterPro" id="IPR014710">
    <property type="entry name" value="RmlC-like_jellyroll"/>
</dbReference>
<gene>
    <name evidence="6" type="primary">ntcA_2</name>
    <name evidence="6" type="ORF">MAMMFC1_00666</name>
</gene>
<dbReference type="EMBL" id="AP018449">
    <property type="protein sequence ID" value="BBB90022.1"/>
    <property type="molecule type" value="Genomic_DNA"/>
</dbReference>
<evidence type="ECO:0000256" key="1">
    <source>
        <dbReference type="ARBA" id="ARBA00023015"/>
    </source>
</evidence>
<dbReference type="OrthoDB" id="9812325at2"/>
<accession>A0A348AG24</accession>
<dbReference type="InterPro" id="IPR036388">
    <property type="entry name" value="WH-like_DNA-bd_sf"/>
</dbReference>
<dbReference type="AlphaFoldDB" id="A0A348AG24"/>
<dbReference type="Pfam" id="PF13545">
    <property type="entry name" value="HTH_Crp_2"/>
    <property type="match status" value="1"/>
</dbReference>
<evidence type="ECO:0000256" key="3">
    <source>
        <dbReference type="ARBA" id="ARBA00023163"/>
    </source>
</evidence>
<dbReference type="GO" id="GO:0003677">
    <property type="term" value="F:DNA binding"/>
    <property type="evidence" value="ECO:0007669"/>
    <property type="project" value="UniProtKB-KW"/>
</dbReference>
<dbReference type="PROSITE" id="PS51063">
    <property type="entry name" value="HTH_CRP_2"/>
    <property type="match status" value="1"/>
</dbReference>
<dbReference type="SMART" id="SM00419">
    <property type="entry name" value="HTH_CRP"/>
    <property type="match status" value="1"/>
</dbReference>
<dbReference type="PANTHER" id="PTHR24567:SF74">
    <property type="entry name" value="HTH-TYPE TRANSCRIPTIONAL REGULATOR ARCR"/>
    <property type="match status" value="1"/>
</dbReference>
<dbReference type="InterPro" id="IPR018490">
    <property type="entry name" value="cNMP-bd_dom_sf"/>
</dbReference>